<organism evidence="2 3">
    <name type="scientific">Puccinia striiformis f. sp. tritici PST-78</name>
    <dbReference type="NCBI Taxonomy" id="1165861"/>
    <lineage>
        <taxon>Eukaryota</taxon>
        <taxon>Fungi</taxon>
        <taxon>Dikarya</taxon>
        <taxon>Basidiomycota</taxon>
        <taxon>Pucciniomycotina</taxon>
        <taxon>Pucciniomycetes</taxon>
        <taxon>Pucciniales</taxon>
        <taxon>Pucciniaceae</taxon>
        <taxon>Puccinia</taxon>
    </lineage>
</organism>
<reference evidence="3" key="1">
    <citation type="submission" date="2014-03" db="EMBL/GenBank/DDBJ databases">
        <title>The Genome Sequence of Puccinia striiformis f. sp. tritici PST-78.</title>
        <authorList>
            <consortium name="The Broad Institute Genome Sequencing Platform"/>
            <person name="Cuomo C."/>
            <person name="Hulbert S."/>
            <person name="Chen X."/>
            <person name="Walker B."/>
            <person name="Young S.K."/>
            <person name="Zeng Q."/>
            <person name="Gargeya S."/>
            <person name="Fitzgerald M."/>
            <person name="Haas B."/>
            <person name="Abouelleil A."/>
            <person name="Alvarado L."/>
            <person name="Arachchi H.M."/>
            <person name="Berlin A.M."/>
            <person name="Chapman S.B."/>
            <person name="Goldberg J."/>
            <person name="Griggs A."/>
            <person name="Gujja S."/>
            <person name="Hansen M."/>
            <person name="Howarth C."/>
            <person name="Imamovic A."/>
            <person name="Larimer J."/>
            <person name="McCowan C."/>
            <person name="Montmayeur A."/>
            <person name="Murphy C."/>
            <person name="Neiman D."/>
            <person name="Pearson M."/>
            <person name="Priest M."/>
            <person name="Roberts A."/>
            <person name="Saif S."/>
            <person name="Shea T."/>
            <person name="Sisk P."/>
            <person name="Sykes S."/>
            <person name="Wortman J."/>
            <person name="Nusbaum C."/>
            <person name="Birren B."/>
        </authorList>
    </citation>
    <scope>NUCLEOTIDE SEQUENCE [LARGE SCALE GENOMIC DNA]</scope>
    <source>
        <strain evidence="3">race PST-78</strain>
    </source>
</reference>
<protein>
    <recommendedName>
        <fullName evidence="1">TraG N-terminal Proteobacteria domain-containing protein</fullName>
    </recommendedName>
</protein>
<evidence type="ECO:0000313" key="3">
    <source>
        <dbReference type="Proteomes" id="UP000054564"/>
    </source>
</evidence>
<keyword evidence="3" id="KW-1185">Reference proteome</keyword>
<feature type="domain" description="TraG N-terminal Proteobacteria" evidence="1">
    <location>
        <begin position="1"/>
        <end position="96"/>
    </location>
</feature>
<proteinExistence type="predicted"/>
<dbReference type="EMBL" id="AJIL01003997">
    <property type="protein sequence ID" value="KNE87830.1"/>
    <property type="molecule type" value="Genomic_DNA"/>
</dbReference>
<dbReference type="AlphaFoldDB" id="A0A0L0ULJ0"/>
<dbReference type="InterPro" id="IPR012931">
    <property type="entry name" value="TraG_N_Proteobacteria"/>
</dbReference>
<feature type="non-terminal residue" evidence="2">
    <location>
        <position position="107"/>
    </location>
</feature>
<name>A0A0L0ULJ0_9BASI</name>
<gene>
    <name evidence="2" type="ORF">PSTG_18779</name>
</gene>
<evidence type="ECO:0000259" key="1">
    <source>
        <dbReference type="Pfam" id="PF07916"/>
    </source>
</evidence>
<evidence type="ECO:0000313" key="2">
    <source>
        <dbReference type="EMBL" id="KNE87830.1"/>
    </source>
</evidence>
<dbReference type="Pfam" id="PF07916">
    <property type="entry name" value="TraG_N"/>
    <property type="match status" value="1"/>
</dbReference>
<dbReference type="Proteomes" id="UP000054564">
    <property type="component" value="Unassembled WGS sequence"/>
</dbReference>
<comment type="caution">
    <text evidence="2">The sequence shown here is derived from an EMBL/GenBank/DDBJ whole genome shotgun (WGS) entry which is preliminary data.</text>
</comment>
<accession>A0A0L0ULJ0</accession>
<sequence>MFGSRLLQDSFVMAATDPELQSNFNEYVKNCVIPDAQLNHKFSLEAVMHSTEMANIIFSQPSPLRGIYFRSGANSTFMTCRDATPRLKSSLNKEASGGGGTFMYHAS</sequence>